<dbReference type="PRINTS" id="PR00320">
    <property type="entry name" value="GPROTEINBRPT"/>
</dbReference>
<dbReference type="SUPFAM" id="SSF50978">
    <property type="entry name" value="WD40 repeat-like"/>
    <property type="match status" value="1"/>
</dbReference>
<dbReference type="PROSITE" id="PS50294">
    <property type="entry name" value="WD_REPEATS_REGION"/>
    <property type="match status" value="3"/>
</dbReference>
<comment type="caution">
    <text evidence="10">The sequence shown here is derived from an EMBL/GenBank/DDBJ whole genome shotgun (WGS) entry which is preliminary data.</text>
</comment>
<dbReference type="SMART" id="SM00320">
    <property type="entry name" value="WD40"/>
    <property type="match status" value="6"/>
</dbReference>
<evidence type="ECO:0000256" key="8">
    <source>
        <dbReference type="SAM" id="MobiDB-lite"/>
    </source>
</evidence>
<evidence type="ECO:0000256" key="4">
    <source>
        <dbReference type="ARBA" id="ARBA00022737"/>
    </source>
</evidence>
<evidence type="ECO:0000256" key="1">
    <source>
        <dbReference type="ARBA" id="ARBA00004123"/>
    </source>
</evidence>
<name>A0ABP1QEK7_9HEXA</name>
<protein>
    <recommendedName>
        <fullName evidence="9">Histone-binding protein RBBP4-like N-terminal domain-containing protein</fullName>
    </recommendedName>
</protein>
<comment type="subcellular location">
    <subcellularLocation>
        <location evidence="1">Nucleus</location>
    </subcellularLocation>
</comment>
<dbReference type="InterPro" id="IPR036322">
    <property type="entry name" value="WD40_repeat_dom_sf"/>
</dbReference>
<accession>A0ABP1QEK7</accession>
<dbReference type="PROSITE" id="PS50082">
    <property type="entry name" value="WD_REPEATS_2"/>
    <property type="match status" value="4"/>
</dbReference>
<dbReference type="EMBL" id="CAXLJM020000032">
    <property type="protein sequence ID" value="CAL8100321.1"/>
    <property type="molecule type" value="Genomic_DNA"/>
</dbReference>
<dbReference type="InterPro" id="IPR020472">
    <property type="entry name" value="WD40_PAC1"/>
</dbReference>
<keyword evidence="5" id="KW-0156">Chromatin regulator</keyword>
<comment type="similarity">
    <text evidence="2">Belongs to the WD repeat RBAP46/RBAP48/MSI1 family.</text>
</comment>
<keyword evidence="11" id="KW-1185">Reference proteome</keyword>
<feature type="region of interest" description="Disordered" evidence="8">
    <location>
        <begin position="1"/>
        <end position="21"/>
    </location>
</feature>
<dbReference type="PROSITE" id="PS00678">
    <property type="entry name" value="WD_REPEATS_1"/>
    <property type="match status" value="3"/>
</dbReference>
<dbReference type="InterPro" id="IPR015943">
    <property type="entry name" value="WD40/YVTN_repeat-like_dom_sf"/>
</dbReference>
<dbReference type="PANTHER" id="PTHR22850">
    <property type="entry name" value="WD40 REPEAT FAMILY"/>
    <property type="match status" value="1"/>
</dbReference>
<feature type="domain" description="Histone-binding protein RBBP4-like N-terminal" evidence="9">
    <location>
        <begin position="191"/>
        <end position="259"/>
    </location>
</feature>
<organism evidence="10 11">
    <name type="scientific">Orchesella dallaii</name>
    <dbReference type="NCBI Taxonomy" id="48710"/>
    <lineage>
        <taxon>Eukaryota</taxon>
        <taxon>Metazoa</taxon>
        <taxon>Ecdysozoa</taxon>
        <taxon>Arthropoda</taxon>
        <taxon>Hexapoda</taxon>
        <taxon>Collembola</taxon>
        <taxon>Entomobryomorpha</taxon>
        <taxon>Entomobryoidea</taxon>
        <taxon>Orchesellidae</taxon>
        <taxon>Orchesellinae</taxon>
        <taxon>Orchesella</taxon>
    </lineage>
</organism>
<evidence type="ECO:0000313" key="11">
    <source>
        <dbReference type="Proteomes" id="UP001642540"/>
    </source>
</evidence>
<dbReference type="SUPFAM" id="SSF144232">
    <property type="entry name" value="HIT/MYND zinc finger-like"/>
    <property type="match status" value="1"/>
</dbReference>
<keyword evidence="3 7" id="KW-0853">WD repeat</keyword>
<proteinExistence type="inferred from homology"/>
<dbReference type="Pfam" id="PF00400">
    <property type="entry name" value="WD40"/>
    <property type="match status" value="4"/>
</dbReference>
<dbReference type="InterPro" id="IPR022052">
    <property type="entry name" value="Histone-bd_RBBP4-like_N"/>
</dbReference>
<evidence type="ECO:0000256" key="2">
    <source>
        <dbReference type="ARBA" id="ARBA00009341"/>
    </source>
</evidence>
<feature type="repeat" description="WD" evidence="7">
    <location>
        <begin position="435"/>
        <end position="477"/>
    </location>
</feature>
<keyword evidence="4" id="KW-0677">Repeat</keyword>
<evidence type="ECO:0000259" key="9">
    <source>
        <dbReference type="Pfam" id="PF12265"/>
    </source>
</evidence>
<reference evidence="10 11" key="1">
    <citation type="submission" date="2024-08" db="EMBL/GenBank/DDBJ databases">
        <authorList>
            <person name="Cucini C."/>
            <person name="Frati F."/>
        </authorList>
    </citation>
    <scope>NUCLEOTIDE SEQUENCE [LARGE SCALE GENOMIC DNA]</scope>
</reference>
<sequence length="601" mass="66716">MKATEGAARTTSGEGIVHLGKRENGGANGVIPQLNGFAAMEQKLELNGNKKPDSNVHNGMVVVTKTEEEALMGGIEDITISDVMDVDEEVAVGVSGNGNVTNGAIANGNSLSATMEQDPMNGMINAPPPPLHAPKCSNGKQACVLDGSPSFPCKRCHRIFYCSEDHRRQHCDEHQPDCKTVSSLEVICYEEEYSMWLKHAAPHLYDVCLNFVLVWPSLTVQWLPEIVELENNIIRHHLLLGTMTNQEQNHLLICGIDVPERTKTDNVSDHAAKYKGTMYVLKRINHEAEVNRARYMPQDSNIVATKSSSPEVFIFDCSKYPEVPEDSKFSPLLRLRGHQKEGFGLSWNLKEKGKLLSGSYDALICLWDLNKSSCTENNVKYLNACRTFRAHEDVVEDVDWHPEQKHLFASVGDDKRLILWDTRGAVSEEAVFIGKDVHERDVNAVSFSPFSEFALATGSSDCTVAVWDMRNMSRKVHSLEFHRAEVMQVQWSPHNGSILASTGKDNRVFIWDLAKSVKGDPQSQIADDDPAPNELVFIHGGHVSNVNDISWNLHETGMISSVTEDNILQVWKVAEDLQAVHMADGDSDEESGESASEILDD</sequence>
<evidence type="ECO:0000256" key="3">
    <source>
        <dbReference type="ARBA" id="ARBA00022574"/>
    </source>
</evidence>
<evidence type="ECO:0000256" key="7">
    <source>
        <dbReference type="PROSITE-ProRule" id="PRU00221"/>
    </source>
</evidence>
<dbReference type="Pfam" id="PF12265">
    <property type="entry name" value="CAF1C_H4-bd"/>
    <property type="match status" value="1"/>
</dbReference>
<gene>
    <name evidence="10" type="ORF">ODALV1_LOCUS10504</name>
</gene>
<dbReference type="InterPro" id="IPR001680">
    <property type="entry name" value="WD40_rpt"/>
</dbReference>
<evidence type="ECO:0000256" key="6">
    <source>
        <dbReference type="ARBA" id="ARBA00023242"/>
    </source>
</evidence>
<feature type="repeat" description="WD" evidence="7">
    <location>
        <begin position="388"/>
        <end position="423"/>
    </location>
</feature>
<evidence type="ECO:0000256" key="5">
    <source>
        <dbReference type="ARBA" id="ARBA00022853"/>
    </source>
</evidence>
<evidence type="ECO:0000313" key="10">
    <source>
        <dbReference type="EMBL" id="CAL8100321.1"/>
    </source>
</evidence>
<dbReference type="Proteomes" id="UP001642540">
    <property type="component" value="Unassembled WGS sequence"/>
</dbReference>
<dbReference type="Gene3D" id="2.130.10.10">
    <property type="entry name" value="YVTN repeat-like/Quinoprotein amine dehydrogenase"/>
    <property type="match status" value="1"/>
</dbReference>
<keyword evidence="6" id="KW-0539">Nucleus</keyword>
<feature type="repeat" description="WD" evidence="7">
    <location>
        <begin position="479"/>
        <end position="513"/>
    </location>
</feature>
<dbReference type="InterPro" id="IPR019775">
    <property type="entry name" value="WD40_repeat_CS"/>
</dbReference>
<feature type="repeat" description="WD" evidence="7">
    <location>
        <begin position="335"/>
        <end position="377"/>
    </location>
</feature>
<dbReference type="InterPro" id="IPR050459">
    <property type="entry name" value="WD_repeat_RBAP46/RBAP48/MSI1"/>
</dbReference>